<dbReference type="PANTHER" id="PTHR11452">
    <property type="entry name" value="ALPHA-GALACTOSIDASE/ALPHA-N-ACETYLGALACTOSAMINIDASE"/>
    <property type="match status" value="1"/>
</dbReference>
<evidence type="ECO:0000256" key="2">
    <source>
        <dbReference type="ARBA" id="ARBA00003969"/>
    </source>
</evidence>
<evidence type="ECO:0000313" key="16">
    <source>
        <dbReference type="EMBL" id="QDS74720.1"/>
    </source>
</evidence>
<dbReference type="OrthoDB" id="5795902at2759"/>
<dbReference type="Pfam" id="PF16499">
    <property type="entry name" value="Melibiase_2"/>
    <property type="match status" value="1"/>
</dbReference>
<keyword evidence="6" id="KW-0964">Secreted</keyword>
<dbReference type="InterPro" id="IPR041233">
    <property type="entry name" value="Melibiase_C"/>
</dbReference>
<comment type="catalytic activity">
    <reaction evidence="1 13">
        <text>Hydrolysis of terminal, non-reducing alpha-D-galactose residues in alpha-D-galactosides, including galactose oligosaccharides, galactomannans and galactolipids.</text>
        <dbReference type="EC" id="3.2.1.22"/>
    </reaction>
</comment>
<evidence type="ECO:0000256" key="14">
    <source>
        <dbReference type="SAM" id="Phobius"/>
    </source>
</evidence>
<evidence type="ECO:0000256" key="10">
    <source>
        <dbReference type="ARBA" id="ARBA00023157"/>
    </source>
</evidence>
<dbReference type="CDD" id="cd23425">
    <property type="entry name" value="beta-trefoil_Ricin_AglA"/>
    <property type="match status" value="1"/>
</dbReference>
<dbReference type="FunFam" id="3.20.20.70:FF:000177">
    <property type="entry name" value="Alpha-galactosidase"/>
    <property type="match status" value="1"/>
</dbReference>
<accession>A0A517LGF7</accession>
<dbReference type="EC" id="3.2.1.22" evidence="5 13"/>
<evidence type="ECO:0000256" key="4">
    <source>
        <dbReference type="ARBA" id="ARBA00009743"/>
    </source>
</evidence>
<dbReference type="PRINTS" id="PR00740">
    <property type="entry name" value="GLHYDRLASE27"/>
</dbReference>
<reference evidence="16 17" key="1">
    <citation type="submission" date="2019-07" db="EMBL/GenBank/DDBJ databases">
        <title>Finished genome of Venturia effusa.</title>
        <authorList>
            <person name="Young C.A."/>
            <person name="Cox M.P."/>
            <person name="Ganley A.R.D."/>
            <person name="David W.J."/>
        </authorList>
    </citation>
    <scope>NUCLEOTIDE SEQUENCE [LARGE SCALE GENOMIC DNA]</scope>
    <source>
        <strain evidence="17">albino</strain>
    </source>
</reference>
<evidence type="ECO:0000256" key="7">
    <source>
        <dbReference type="ARBA" id="ARBA00022729"/>
    </source>
</evidence>
<evidence type="ECO:0000256" key="1">
    <source>
        <dbReference type="ARBA" id="ARBA00001255"/>
    </source>
</evidence>
<dbReference type="EMBL" id="CP042196">
    <property type="protein sequence ID" value="QDS74720.1"/>
    <property type="molecule type" value="Genomic_DNA"/>
</dbReference>
<dbReference type="GO" id="GO:0005975">
    <property type="term" value="P:carbohydrate metabolic process"/>
    <property type="evidence" value="ECO:0007669"/>
    <property type="project" value="InterPro"/>
</dbReference>
<gene>
    <name evidence="16" type="ORF">FKW77_000775</name>
</gene>
<dbReference type="PANTHER" id="PTHR11452:SF91">
    <property type="entry name" value="ALPHA-GALACTOSIDASE A-RELATED"/>
    <property type="match status" value="1"/>
</dbReference>
<keyword evidence="14" id="KW-1133">Transmembrane helix</keyword>
<comment type="similarity">
    <text evidence="4 13">Belongs to the glycosyl hydrolase 27 family.</text>
</comment>
<evidence type="ECO:0000256" key="12">
    <source>
        <dbReference type="ARBA" id="ARBA00023295"/>
    </source>
</evidence>
<dbReference type="PROSITE" id="PS50231">
    <property type="entry name" value="RICIN_B_LECTIN"/>
    <property type="match status" value="1"/>
</dbReference>
<feature type="domain" description="Ricin B lectin" evidence="15">
    <location>
        <begin position="463"/>
        <end position="577"/>
    </location>
</feature>
<keyword evidence="7" id="KW-0732">Signal</keyword>
<dbReference type="CDD" id="cd14792">
    <property type="entry name" value="GH27"/>
    <property type="match status" value="1"/>
</dbReference>
<keyword evidence="9 13" id="KW-0378">Hydrolase</keyword>
<dbReference type="InterPro" id="IPR013780">
    <property type="entry name" value="Glyco_hydro_b"/>
</dbReference>
<keyword evidence="14" id="KW-0472">Membrane</keyword>
<dbReference type="InterPro" id="IPR017853">
    <property type="entry name" value="GH"/>
</dbReference>
<sequence>MSENKRSNPSYSQLQELEHGPRRTRLGRGCRFITFSLLLIMLTTTMDIRMLFKSFSVVWHKPNAASIDDPSVSPTPPMGFNNWARFQCALNESLFTATADAMVSKGLLAAGYNRINIDDCWLQYERAPNGSLQWNTALFPRGIPWLADYVNSRGFRLGIYQDSGDTTCGGYPGSEGYEEIDARTFAGWGIDYLKLDGCNIHPKQGRNMLAETEYLYKKWASVLSKMEKPLVFSESAPAYFSGPLDYTSETNRTDWNLAMEFAPLYGELARHSHDIDVYGDYNSTRWWDSILNNFGFEVLLARYQQPGFYNDPDFLIVDWPWLTLNEKRSQFALWSSFSAPLIISAYIPDLTDEEIAYLTNKDIIAIDQDPLALQATLVSQDGTWDVLTKSLANGDRLLTVLNRGNKTGSTTIDVERIGLEKDRKLDAKDLWSGTILSVQNEINVTLDGHATAIYRFHEIHRVVPTGMIFNTASKKCLTASNTALAFEACNATDAQVWRVSIAGLIIPLSAPSLCISDHGLDLGLSECDRTDSRQRWSYHISGNVVNLATKKCLVEWQRRVSTQICGPHVDSQVFGLPSGVEVVR</sequence>
<dbReference type="GO" id="GO:0004557">
    <property type="term" value="F:alpha-galactosidase activity"/>
    <property type="evidence" value="ECO:0007669"/>
    <property type="project" value="UniProtKB-EC"/>
</dbReference>
<dbReference type="Gene3D" id="2.80.10.50">
    <property type="match status" value="1"/>
</dbReference>
<comment type="function">
    <text evidence="2">Hydrolyzes a variety of simple alpha-D-galactoside as well as more complex molecules such as oligosaccharides and polysaccharides.</text>
</comment>
<name>A0A517LGF7_9PEZI</name>
<dbReference type="Gene3D" id="2.60.40.1180">
    <property type="entry name" value="Golgi alpha-mannosidase II"/>
    <property type="match status" value="1"/>
</dbReference>
<protein>
    <recommendedName>
        <fullName evidence="5 13">Alpha-galactosidase</fullName>
        <ecNumber evidence="5 13">3.2.1.22</ecNumber>
    </recommendedName>
    <alternativeName>
        <fullName evidence="13">Melibiase</fullName>
    </alternativeName>
</protein>
<dbReference type="InterPro" id="IPR002241">
    <property type="entry name" value="Glyco_hydro_27"/>
</dbReference>
<keyword evidence="14" id="KW-0812">Transmembrane</keyword>
<dbReference type="Gene3D" id="3.20.20.70">
    <property type="entry name" value="Aldolase class I"/>
    <property type="match status" value="1"/>
</dbReference>
<evidence type="ECO:0000256" key="3">
    <source>
        <dbReference type="ARBA" id="ARBA00004613"/>
    </source>
</evidence>
<keyword evidence="17" id="KW-1185">Reference proteome</keyword>
<dbReference type="Proteomes" id="UP000316270">
    <property type="component" value="Chromosome 12"/>
</dbReference>
<dbReference type="SUPFAM" id="SSF51011">
    <property type="entry name" value="Glycosyl hydrolase domain"/>
    <property type="match status" value="1"/>
</dbReference>
<keyword evidence="10 13" id="KW-1015">Disulfide bond</keyword>
<evidence type="ECO:0000256" key="5">
    <source>
        <dbReference type="ARBA" id="ARBA00012755"/>
    </source>
</evidence>
<evidence type="ECO:0000256" key="13">
    <source>
        <dbReference type="RuleBase" id="RU361168"/>
    </source>
</evidence>
<dbReference type="InterPro" id="IPR035992">
    <property type="entry name" value="Ricin_B-like_lectins"/>
</dbReference>
<evidence type="ECO:0000256" key="8">
    <source>
        <dbReference type="ARBA" id="ARBA00022734"/>
    </source>
</evidence>
<dbReference type="AlphaFoldDB" id="A0A517LGF7"/>
<comment type="subcellular location">
    <subcellularLocation>
        <location evidence="3">Secreted</location>
    </subcellularLocation>
</comment>
<evidence type="ECO:0000256" key="6">
    <source>
        <dbReference type="ARBA" id="ARBA00022525"/>
    </source>
</evidence>
<evidence type="ECO:0000256" key="9">
    <source>
        <dbReference type="ARBA" id="ARBA00022801"/>
    </source>
</evidence>
<proteinExistence type="inferred from homology"/>
<dbReference type="STRING" id="50376.A0A517LGF7"/>
<dbReference type="SMART" id="SM00458">
    <property type="entry name" value="RICIN"/>
    <property type="match status" value="1"/>
</dbReference>
<dbReference type="Pfam" id="PF00652">
    <property type="entry name" value="Ricin_B_lectin"/>
    <property type="match status" value="1"/>
</dbReference>
<dbReference type="SUPFAM" id="SSF50370">
    <property type="entry name" value="Ricin B-like lectins"/>
    <property type="match status" value="1"/>
</dbReference>
<evidence type="ECO:0000256" key="11">
    <source>
        <dbReference type="ARBA" id="ARBA00023180"/>
    </source>
</evidence>
<keyword evidence="8" id="KW-0430">Lectin</keyword>
<dbReference type="SUPFAM" id="SSF51445">
    <property type="entry name" value="(Trans)glycosidases"/>
    <property type="match status" value="1"/>
</dbReference>
<dbReference type="GO" id="GO:0005576">
    <property type="term" value="C:extracellular region"/>
    <property type="evidence" value="ECO:0007669"/>
    <property type="project" value="UniProtKB-SubCell"/>
</dbReference>
<dbReference type="InterPro" id="IPR013785">
    <property type="entry name" value="Aldolase_TIM"/>
</dbReference>
<dbReference type="GO" id="GO:0030246">
    <property type="term" value="F:carbohydrate binding"/>
    <property type="evidence" value="ECO:0007669"/>
    <property type="project" value="UniProtKB-KW"/>
</dbReference>
<evidence type="ECO:0000313" key="17">
    <source>
        <dbReference type="Proteomes" id="UP000316270"/>
    </source>
</evidence>
<dbReference type="Pfam" id="PF17801">
    <property type="entry name" value="Melibiase_C"/>
    <property type="match status" value="1"/>
</dbReference>
<dbReference type="InterPro" id="IPR000772">
    <property type="entry name" value="Ricin_B_lectin"/>
</dbReference>
<keyword evidence="12 13" id="KW-0326">Glycosidase</keyword>
<feature type="transmembrane region" description="Helical" evidence="14">
    <location>
        <begin position="32"/>
        <end position="52"/>
    </location>
</feature>
<evidence type="ECO:0000259" key="15">
    <source>
        <dbReference type="SMART" id="SM00458"/>
    </source>
</evidence>
<keyword evidence="11" id="KW-0325">Glycoprotein</keyword>
<organism evidence="16 17">
    <name type="scientific">Venturia effusa</name>
    <dbReference type="NCBI Taxonomy" id="50376"/>
    <lineage>
        <taxon>Eukaryota</taxon>
        <taxon>Fungi</taxon>
        <taxon>Dikarya</taxon>
        <taxon>Ascomycota</taxon>
        <taxon>Pezizomycotina</taxon>
        <taxon>Dothideomycetes</taxon>
        <taxon>Pleosporomycetidae</taxon>
        <taxon>Venturiales</taxon>
        <taxon>Venturiaceae</taxon>
        <taxon>Venturia</taxon>
    </lineage>
</organism>